<dbReference type="Gene3D" id="3.40.630.30">
    <property type="match status" value="1"/>
</dbReference>
<feature type="domain" description="N-acetyltransferase" evidence="3">
    <location>
        <begin position="138"/>
        <end position="277"/>
    </location>
</feature>
<evidence type="ECO:0000256" key="2">
    <source>
        <dbReference type="ARBA" id="ARBA00023315"/>
    </source>
</evidence>
<organism evidence="4 5">
    <name type="scientific">Roseateles aquae</name>
    <dbReference type="NCBI Taxonomy" id="3077235"/>
    <lineage>
        <taxon>Bacteria</taxon>
        <taxon>Pseudomonadati</taxon>
        <taxon>Pseudomonadota</taxon>
        <taxon>Betaproteobacteria</taxon>
        <taxon>Burkholderiales</taxon>
        <taxon>Sphaerotilaceae</taxon>
        <taxon>Roseateles</taxon>
    </lineage>
</organism>
<dbReference type="InterPro" id="IPR000182">
    <property type="entry name" value="GNAT_dom"/>
</dbReference>
<evidence type="ECO:0000313" key="4">
    <source>
        <dbReference type="EMBL" id="MDT9001608.1"/>
    </source>
</evidence>
<evidence type="ECO:0000256" key="1">
    <source>
        <dbReference type="ARBA" id="ARBA00022679"/>
    </source>
</evidence>
<dbReference type="EC" id="2.3.1.-" evidence="4"/>
<reference evidence="4" key="1">
    <citation type="submission" date="2023-09" db="EMBL/GenBank/DDBJ databases">
        <title>Paucibacter sp. APW11 Genome sequencing and assembly.</title>
        <authorList>
            <person name="Kim I."/>
        </authorList>
    </citation>
    <scope>NUCLEOTIDE SEQUENCE</scope>
    <source>
        <strain evidence="4">APW11</strain>
    </source>
</reference>
<keyword evidence="1 4" id="KW-0808">Transferase</keyword>
<keyword evidence="2 4" id="KW-0012">Acyltransferase</keyword>
<gene>
    <name evidence="4" type="ORF">RQP53_20190</name>
</gene>
<dbReference type="GO" id="GO:0016746">
    <property type="term" value="F:acyltransferase activity"/>
    <property type="evidence" value="ECO:0007669"/>
    <property type="project" value="UniProtKB-KW"/>
</dbReference>
<dbReference type="PANTHER" id="PTHR43420">
    <property type="entry name" value="ACETYLTRANSFERASE"/>
    <property type="match status" value="1"/>
</dbReference>
<dbReference type="InterPro" id="IPR016181">
    <property type="entry name" value="Acyl_CoA_acyltransferase"/>
</dbReference>
<dbReference type="CDD" id="cd04301">
    <property type="entry name" value="NAT_SF"/>
    <property type="match status" value="1"/>
</dbReference>
<sequence>MSSTAAPDGLASGTLPLDPALQALARRAEAAGLNATAPPQLADIEGWQIRLSPGQAKRSRCVNALAEGRLPLPELLQRCAQSFAAAGLPLVVRLTPFSQPADLDERLAALGWPAFDAADVMVLASLDSFDSVAMPGGQVLHAAEAEDYAAIAGALRGASDSEIAAHAERLRASPVPYQGFLLHRNTIRGWELLACGQIAREGHIVGLYDINTPPAFRGQGHATTLCRALLAQAHLEGAQEAYLQVGVNNEPALRLYRRLGFQTAYRYHYRSPTPELA</sequence>
<name>A0ABU3PGH5_9BURK</name>
<dbReference type="InterPro" id="IPR050680">
    <property type="entry name" value="YpeA/RimI_acetyltransf"/>
</dbReference>
<protein>
    <submittedName>
        <fullName evidence="4">N-acetyltransferase</fullName>
        <ecNumber evidence="4">2.3.1.-</ecNumber>
    </submittedName>
</protein>
<dbReference type="Pfam" id="PF00583">
    <property type="entry name" value="Acetyltransf_1"/>
    <property type="match status" value="1"/>
</dbReference>
<dbReference type="SUPFAM" id="SSF55729">
    <property type="entry name" value="Acyl-CoA N-acyltransferases (Nat)"/>
    <property type="match status" value="1"/>
</dbReference>
<dbReference type="EMBL" id="JAVXZY010000010">
    <property type="protein sequence ID" value="MDT9001608.1"/>
    <property type="molecule type" value="Genomic_DNA"/>
</dbReference>
<evidence type="ECO:0000259" key="3">
    <source>
        <dbReference type="PROSITE" id="PS51186"/>
    </source>
</evidence>
<dbReference type="PROSITE" id="PS51186">
    <property type="entry name" value="GNAT"/>
    <property type="match status" value="1"/>
</dbReference>
<accession>A0ABU3PGH5</accession>
<evidence type="ECO:0000313" key="5">
    <source>
        <dbReference type="Proteomes" id="UP001246372"/>
    </source>
</evidence>
<dbReference type="RefSeq" id="WP_315652492.1">
    <property type="nucleotide sequence ID" value="NZ_JAVXZY010000010.1"/>
</dbReference>
<keyword evidence="5" id="KW-1185">Reference proteome</keyword>
<dbReference type="Proteomes" id="UP001246372">
    <property type="component" value="Unassembled WGS sequence"/>
</dbReference>
<proteinExistence type="predicted"/>
<comment type="caution">
    <text evidence="4">The sequence shown here is derived from an EMBL/GenBank/DDBJ whole genome shotgun (WGS) entry which is preliminary data.</text>
</comment>